<dbReference type="VEuPathDB" id="VectorBase:BGLB007391"/>
<protein>
    <recommendedName>
        <fullName evidence="3">J domain-containing protein</fullName>
    </recommendedName>
</protein>
<accession>A0A2C9JSM4</accession>
<name>A0A2C9JSM4_BIOGL</name>
<dbReference type="Proteomes" id="UP000076420">
    <property type="component" value="Unassembled WGS sequence"/>
</dbReference>
<keyword evidence="2" id="KW-0812">Transmembrane</keyword>
<reference evidence="4" key="1">
    <citation type="submission" date="2020-05" db="UniProtKB">
        <authorList>
            <consortium name="EnsemblMetazoa"/>
        </authorList>
    </citation>
    <scope>IDENTIFICATION</scope>
    <source>
        <strain evidence="4">BB02</strain>
    </source>
</reference>
<dbReference type="CDD" id="cd06257">
    <property type="entry name" value="DnaJ"/>
    <property type="match status" value="1"/>
</dbReference>
<feature type="region of interest" description="Disordered" evidence="1">
    <location>
        <begin position="117"/>
        <end position="166"/>
    </location>
</feature>
<feature type="domain" description="J" evidence="3">
    <location>
        <begin position="53"/>
        <end position="117"/>
    </location>
</feature>
<proteinExistence type="predicted"/>
<sequence length="260" mass="30447">MAFFITSSSMLLANDHAHCVLKAAAGILPFFLTNNVLQRRYVSRATPIKSTSHYYDILGITPSATQTQIKSAYYKMSKLHHPDVTECKNSHSLFTEISEAYEVLGNVRKRRLYDKGVYNPQQMNQPSSREDNTTNESESHEDNARGHQNYYSQRDPRPPPPRGRSRIYNFDEFYRMHYNDVREKRANEYKEYLKYQEMLREERQIAADKMPLSLVFVVWCIFFATVITIYENYDVNVIDTRKKARNGTGDPLKFLDKKDV</sequence>
<dbReference type="EnsemblMetazoa" id="BGLB007391-RC">
    <property type="protein sequence ID" value="BGLB007391-PC"/>
    <property type="gene ID" value="BGLB007391"/>
</dbReference>
<dbReference type="SMART" id="SM00271">
    <property type="entry name" value="DnaJ"/>
    <property type="match status" value="1"/>
</dbReference>
<dbReference type="InterPro" id="IPR036869">
    <property type="entry name" value="J_dom_sf"/>
</dbReference>
<keyword evidence="2" id="KW-1133">Transmembrane helix</keyword>
<dbReference type="InterPro" id="IPR053025">
    <property type="entry name" value="Mito_ATP_Synthase-Asso"/>
</dbReference>
<gene>
    <name evidence="4" type="primary">106066426</name>
</gene>
<dbReference type="PRINTS" id="PR00625">
    <property type="entry name" value="JDOMAIN"/>
</dbReference>
<feature type="compositionally biased region" description="Basic and acidic residues" evidence="1">
    <location>
        <begin position="128"/>
        <end position="145"/>
    </location>
</feature>
<dbReference type="KEGG" id="bgt:106066426"/>
<dbReference type="EnsemblMetazoa" id="BGLB007391-RB">
    <property type="protein sequence ID" value="BGLB007391-PB"/>
    <property type="gene ID" value="BGLB007391"/>
</dbReference>
<dbReference type="InterPro" id="IPR001623">
    <property type="entry name" value="DnaJ_domain"/>
</dbReference>
<dbReference type="PROSITE" id="PS50076">
    <property type="entry name" value="DNAJ_2"/>
    <property type="match status" value="1"/>
</dbReference>
<dbReference type="Pfam" id="PF00226">
    <property type="entry name" value="DnaJ"/>
    <property type="match status" value="1"/>
</dbReference>
<evidence type="ECO:0000313" key="4">
    <source>
        <dbReference type="EnsemblMetazoa" id="BGLB007391-PB"/>
    </source>
</evidence>
<organism evidence="4 5">
    <name type="scientific">Biomphalaria glabrata</name>
    <name type="common">Bloodfluke planorb</name>
    <name type="synonym">Freshwater snail</name>
    <dbReference type="NCBI Taxonomy" id="6526"/>
    <lineage>
        <taxon>Eukaryota</taxon>
        <taxon>Metazoa</taxon>
        <taxon>Spiralia</taxon>
        <taxon>Lophotrochozoa</taxon>
        <taxon>Mollusca</taxon>
        <taxon>Gastropoda</taxon>
        <taxon>Heterobranchia</taxon>
        <taxon>Euthyneura</taxon>
        <taxon>Panpulmonata</taxon>
        <taxon>Hygrophila</taxon>
        <taxon>Lymnaeoidea</taxon>
        <taxon>Planorbidae</taxon>
        <taxon>Biomphalaria</taxon>
    </lineage>
</organism>
<evidence type="ECO:0000259" key="3">
    <source>
        <dbReference type="PROSITE" id="PS50076"/>
    </source>
</evidence>
<dbReference type="SUPFAM" id="SSF46565">
    <property type="entry name" value="Chaperone J-domain"/>
    <property type="match status" value="1"/>
</dbReference>
<dbReference type="PROSITE" id="PS00636">
    <property type="entry name" value="DNAJ_1"/>
    <property type="match status" value="1"/>
</dbReference>
<dbReference type="AlphaFoldDB" id="A0A2C9JSM4"/>
<evidence type="ECO:0000256" key="1">
    <source>
        <dbReference type="SAM" id="MobiDB-lite"/>
    </source>
</evidence>
<dbReference type="PANTHER" id="PTHR44873:SF1">
    <property type="entry name" value="DNAJ HOMOLOG SUBFAMILY C MEMBER 30, MITOCHONDRIAL"/>
    <property type="match status" value="1"/>
</dbReference>
<evidence type="ECO:0000313" key="5">
    <source>
        <dbReference type="Proteomes" id="UP000076420"/>
    </source>
</evidence>
<feature type="transmembrane region" description="Helical" evidence="2">
    <location>
        <begin position="212"/>
        <end position="233"/>
    </location>
</feature>
<dbReference type="Gene3D" id="1.10.287.110">
    <property type="entry name" value="DnaJ domain"/>
    <property type="match status" value="1"/>
</dbReference>
<dbReference type="PANTHER" id="PTHR44873">
    <property type="entry name" value="DNAJ HOMOLOG SUBFAMILY C MEMBER 30, MITOCHONDRIAL"/>
    <property type="match status" value="1"/>
</dbReference>
<dbReference type="VEuPathDB" id="VectorBase:BGLAX_049076"/>
<keyword evidence="2" id="KW-0472">Membrane</keyword>
<dbReference type="OrthoDB" id="376357at2759"/>
<dbReference type="InterPro" id="IPR018253">
    <property type="entry name" value="DnaJ_domain_CS"/>
</dbReference>
<dbReference type="STRING" id="6526.A0A2C9JSM4"/>
<dbReference type="RefSeq" id="XP_013080880.2">
    <property type="nucleotide sequence ID" value="XM_013225426.2"/>
</dbReference>
<evidence type="ECO:0000256" key="2">
    <source>
        <dbReference type="SAM" id="Phobius"/>
    </source>
</evidence>